<evidence type="ECO:0000256" key="1">
    <source>
        <dbReference type="SAM" id="Phobius"/>
    </source>
</evidence>
<evidence type="ECO:0000259" key="2">
    <source>
        <dbReference type="Pfam" id="PF14317"/>
    </source>
</evidence>
<organism evidence="3 4">
    <name type="scientific">Devosia neptuniae</name>
    <dbReference type="NCBI Taxonomy" id="191302"/>
    <lineage>
        <taxon>Bacteria</taxon>
        <taxon>Pseudomonadati</taxon>
        <taxon>Pseudomonadota</taxon>
        <taxon>Alphaproteobacteria</taxon>
        <taxon>Hyphomicrobiales</taxon>
        <taxon>Devosiaceae</taxon>
        <taxon>Devosia</taxon>
    </lineage>
</organism>
<keyword evidence="4" id="KW-1185">Reference proteome</keyword>
<keyword evidence="1" id="KW-1133">Transmembrane helix</keyword>
<accession>A0ABY6CHM6</accession>
<dbReference type="EMBL" id="CP104965">
    <property type="protein sequence ID" value="UXN71650.1"/>
    <property type="molecule type" value="Genomic_DNA"/>
</dbReference>
<dbReference type="Proteomes" id="UP001061862">
    <property type="component" value="Chromosome"/>
</dbReference>
<dbReference type="InterPro" id="IPR025588">
    <property type="entry name" value="YcxB-like_C"/>
</dbReference>
<feature type="transmembrane region" description="Helical" evidence="1">
    <location>
        <begin position="58"/>
        <end position="82"/>
    </location>
</feature>
<dbReference type="Pfam" id="PF14317">
    <property type="entry name" value="YcxB"/>
    <property type="match status" value="1"/>
</dbReference>
<feature type="transmembrane region" description="Helical" evidence="1">
    <location>
        <begin position="31"/>
        <end position="52"/>
    </location>
</feature>
<proteinExistence type="predicted"/>
<sequence>MQPVRVALTEADAVAAQRLYGLSFLLRRSTLLRFGAMWLFLIIALIAITVGTDGAATIPFVAIIVLIAVLPIAIIVGMTLILGPRAARQAFAAQKILRAPVDYSWSPEGLSFSSEYGENLVPWAHLHSWLENDKIILLFEGPRIYRMLPKRLLSADQLAQLREYLASSGIAH</sequence>
<keyword evidence="1" id="KW-0812">Transmembrane</keyword>
<evidence type="ECO:0000313" key="3">
    <source>
        <dbReference type="EMBL" id="UXN71650.1"/>
    </source>
</evidence>
<name>A0ABY6CHM6_9HYPH</name>
<keyword evidence="1" id="KW-0472">Membrane</keyword>
<dbReference type="RefSeq" id="WP_262171298.1">
    <property type="nucleotide sequence ID" value="NZ_CP104965.1"/>
</dbReference>
<feature type="domain" description="YcxB-like C-terminal" evidence="2">
    <location>
        <begin position="105"/>
        <end position="165"/>
    </location>
</feature>
<reference evidence="3 4" key="1">
    <citation type="submission" date="2022-09" db="EMBL/GenBank/DDBJ databases">
        <title>Interaction between co-microsymbionts with complementary sets of symbiotic genes in legume-rhizobium systems.</title>
        <authorList>
            <person name="Safronova V."/>
            <person name="Sazanova A."/>
            <person name="Afonin A."/>
            <person name="Chirak E."/>
        </authorList>
    </citation>
    <scope>NUCLEOTIDE SEQUENCE [LARGE SCALE GENOMIC DNA]</scope>
    <source>
        <strain evidence="3 4">A18/4-1</strain>
    </source>
</reference>
<evidence type="ECO:0000313" key="4">
    <source>
        <dbReference type="Proteomes" id="UP001061862"/>
    </source>
</evidence>
<gene>
    <name evidence="3" type="ORF">N8A98_10895</name>
</gene>
<protein>
    <submittedName>
        <fullName evidence="3">YcxB family protein</fullName>
    </submittedName>
</protein>